<evidence type="ECO:0000313" key="7">
    <source>
        <dbReference type="Proteomes" id="UP000317881"/>
    </source>
</evidence>
<keyword evidence="1" id="KW-0805">Transcription regulation</keyword>
<evidence type="ECO:0000256" key="1">
    <source>
        <dbReference type="ARBA" id="ARBA00023015"/>
    </source>
</evidence>
<feature type="DNA-binding region" description="H-T-H motif" evidence="4">
    <location>
        <begin position="81"/>
        <end position="100"/>
    </location>
</feature>
<keyword evidence="3" id="KW-0804">Transcription</keyword>
<dbReference type="EMBL" id="BJND01000038">
    <property type="protein sequence ID" value="GEC07312.1"/>
    <property type="molecule type" value="Genomic_DNA"/>
</dbReference>
<evidence type="ECO:0000256" key="3">
    <source>
        <dbReference type="ARBA" id="ARBA00023163"/>
    </source>
</evidence>
<protein>
    <submittedName>
        <fullName evidence="6">Gamma-butyrolactone-binding protein</fullName>
    </submittedName>
</protein>
<dbReference type="InterPro" id="IPR009057">
    <property type="entry name" value="Homeodomain-like_sf"/>
</dbReference>
<dbReference type="Proteomes" id="UP000317881">
    <property type="component" value="Unassembled WGS sequence"/>
</dbReference>
<dbReference type="GO" id="GO:0003700">
    <property type="term" value="F:DNA-binding transcription factor activity"/>
    <property type="evidence" value="ECO:0007669"/>
    <property type="project" value="TreeGrafter"/>
</dbReference>
<dbReference type="NCBIfam" id="NF041196">
    <property type="entry name" value="ScbR_bind_reg"/>
    <property type="match status" value="1"/>
</dbReference>
<dbReference type="PRINTS" id="PR00455">
    <property type="entry name" value="HTHTETR"/>
</dbReference>
<feature type="domain" description="HTH tetR-type" evidence="5">
    <location>
        <begin position="58"/>
        <end position="118"/>
    </location>
</feature>
<keyword evidence="7" id="KW-1185">Reference proteome</keyword>
<sequence>MHGNTAGVSVLADWFFFSQTWQSLARDFGGTGGLGDHERPSDGQEVGTVARARQERAEITRQAILDGAAAAFDATGFGGTSLSDVAQQAGVTKGALYFHFASKEALARALVDEQFQSTDLIAGELMPGVQTVIDMGHRLAHGLRSDVRLRAGIRLVVEFGSFVDPDPAPYNSWISIVRDCLAPAQGRGDLFPEINVSDLATFVCGSFTGLQLTSYVRTGRDDLHERVTDMFRYLLPGIVPPDRRAEFQPAGSAKCRAELGLPALDEENPVERAE</sequence>
<dbReference type="Gene3D" id="1.10.357.10">
    <property type="entry name" value="Tetracycline Repressor, domain 2"/>
    <property type="match status" value="1"/>
</dbReference>
<name>A0A4Y3VJT2_9ACTN</name>
<dbReference type="InterPro" id="IPR023772">
    <property type="entry name" value="DNA-bd_HTH_TetR-type_CS"/>
</dbReference>
<dbReference type="SUPFAM" id="SSF46689">
    <property type="entry name" value="Homeodomain-like"/>
    <property type="match status" value="1"/>
</dbReference>
<comment type="caution">
    <text evidence="6">The sequence shown here is derived from an EMBL/GenBank/DDBJ whole genome shotgun (WGS) entry which is preliminary data.</text>
</comment>
<organism evidence="6 7">
    <name type="scientific">Streptomyces spinoverrucosus</name>
    <dbReference type="NCBI Taxonomy" id="284043"/>
    <lineage>
        <taxon>Bacteria</taxon>
        <taxon>Bacillati</taxon>
        <taxon>Actinomycetota</taxon>
        <taxon>Actinomycetes</taxon>
        <taxon>Kitasatosporales</taxon>
        <taxon>Streptomycetaceae</taxon>
        <taxon>Streptomyces</taxon>
    </lineage>
</organism>
<evidence type="ECO:0000313" key="6">
    <source>
        <dbReference type="EMBL" id="GEC07312.1"/>
    </source>
</evidence>
<dbReference type="AlphaFoldDB" id="A0A4Y3VJT2"/>
<dbReference type="InterPro" id="IPR001647">
    <property type="entry name" value="HTH_TetR"/>
</dbReference>
<dbReference type="InterPro" id="IPR050109">
    <property type="entry name" value="HTH-type_TetR-like_transc_reg"/>
</dbReference>
<dbReference type="PROSITE" id="PS50977">
    <property type="entry name" value="HTH_TETR_2"/>
    <property type="match status" value="1"/>
</dbReference>
<gene>
    <name evidence="6" type="ORF">SSP24_49670</name>
</gene>
<evidence type="ECO:0000256" key="2">
    <source>
        <dbReference type="ARBA" id="ARBA00023125"/>
    </source>
</evidence>
<dbReference type="InterPro" id="IPR036271">
    <property type="entry name" value="Tet_transcr_reg_TetR-rel_C_sf"/>
</dbReference>
<evidence type="ECO:0000259" key="5">
    <source>
        <dbReference type="PROSITE" id="PS50977"/>
    </source>
</evidence>
<dbReference type="PROSITE" id="PS01081">
    <property type="entry name" value="HTH_TETR_1"/>
    <property type="match status" value="1"/>
</dbReference>
<proteinExistence type="predicted"/>
<reference evidence="6 7" key="1">
    <citation type="submission" date="2019-06" db="EMBL/GenBank/DDBJ databases">
        <title>Whole genome shotgun sequence of Streptomyces spinoverrucosus NBRC 14228.</title>
        <authorList>
            <person name="Hosoyama A."/>
            <person name="Uohara A."/>
            <person name="Ohji S."/>
            <person name="Ichikawa N."/>
        </authorList>
    </citation>
    <scope>NUCLEOTIDE SEQUENCE [LARGE SCALE GENOMIC DNA]</scope>
    <source>
        <strain evidence="6 7">NBRC 14228</strain>
    </source>
</reference>
<dbReference type="PANTHER" id="PTHR30055:SF234">
    <property type="entry name" value="HTH-TYPE TRANSCRIPTIONAL REGULATOR BETI"/>
    <property type="match status" value="1"/>
</dbReference>
<dbReference type="PANTHER" id="PTHR30055">
    <property type="entry name" value="HTH-TYPE TRANSCRIPTIONAL REGULATOR RUTR"/>
    <property type="match status" value="1"/>
</dbReference>
<keyword evidence="2 4" id="KW-0238">DNA-binding</keyword>
<evidence type="ECO:0000256" key="4">
    <source>
        <dbReference type="PROSITE-ProRule" id="PRU00335"/>
    </source>
</evidence>
<dbReference type="GO" id="GO:0000976">
    <property type="term" value="F:transcription cis-regulatory region binding"/>
    <property type="evidence" value="ECO:0007669"/>
    <property type="project" value="TreeGrafter"/>
</dbReference>
<accession>A0A4Y3VJT2</accession>
<dbReference type="Pfam" id="PF00440">
    <property type="entry name" value="TetR_N"/>
    <property type="match status" value="1"/>
</dbReference>
<dbReference type="InterPro" id="IPR047923">
    <property type="entry name" value="ArpA-like"/>
</dbReference>
<dbReference type="SUPFAM" id="SSF48498">
    <property type="entry name" value="Tetracyclin repressor-like, C-terminal domain"/>
    <property type="match status" value="1"/>
</dbReference>